<dbReference type="AlphaFoldDB" id="A0A9E5JLW8"/>
<dbReference type="EMBL" id="VIKT02000002">
    <property type="protein sequence ID" value="NHF62019.1"/>
    <property type="molecule type" value="Genomic_DNA"/>
</dbReference>
<gene>
    <name evidence="5" type="ORF">FK219_001995</name>
</gene>
<comment type="caution">
    <text evidence="5">The sequence shown here is derived from an EMBL/GenBank/DDBJ whole genome shotgun (WGS) entry which is preliminary data.</text>
</comment>
<dbReference type="RefSeq" id="WP_152582920.1">
    <property type="nucleotide sequence ID" value="NZ_JAVJPO010000027.1"/>
</dbReference>
<dbReference type="InterPro" id="IPR024072">
    <property type="entry name" value="DHFR-like_dom_sf"/>
</dbReference>
<protein>
    <submittedName>
        <fullName evidence="5">Pyrimidine reductase</fullName>
    </submittedName>
</protein>
<name>A0A9E5JLW8_9MICO</name>
<dbReference type="PANTHER" id="PTHR38011">
    <property type="entry name" value="DIHYDROFOLATE REDUCTASE FAMILY PROTEIN (AFU_ORTHOLOGUE AFUA_8G06820)"/>
    <property type="match status" value="1"/>
</dbReference>
<dbReference type="Gene3D" id="3.40.430.10">
    <property type="entry name" value="Dihydrofolate Reductase, subunit A"/>
    <property type="match status" value="1"/>
</dbReference>
<evidence type="ECO:0000256" key="3">
    <source>
        <dbReference type="ARBA" id="ARBA00023002"/>
    </source>
</evidence>
<dbReference type="Pfam" id="PF01872">
    <property type="entry name" value="RibD_C"/>
    <property type="match status" value="1"/>
</dbReference>
<accession>A0A9E5JLW8</accession>
<dbReference type="GO" id="GO:0009231">
    <property type="term" value="P:riboflavin biosynthetic process"/>
    <property type="evidence" value="ECO:0007669"/>
    <property type="project" value="InterPro"/>
</dbReference>
<sequence>MSLQRVLPPGASVDPDAPGARQALLDDYEPDPGATVRLNLVTTLDGRAAGSDGTSETLTTRTDRMILGVIRQSADAVLVGASTVRTESLGRPRRTPLVVLSGSGDLTGHGFDSTTTREGAQRADVLVVTTPRGAERVRRTLAATPHEVLVLDGGDEGPLPLGSVLAALRERGLHRIVAEGGPTLASSLLAAQLVDELCLTVVPRIAGTGIPIIDAAVSLRATPRLLLVDEAGVLYGRWGLSPES</sequence>
<dbReference type="GO" id="GO:0008703">
    <property type="term" value="F:5-amino-6-(5-phosphoribosylamino)uracil reductase activity"/>
    <property type="evidence" value="ECO:0007669"/>
    <property type="project" value="InterPro"/>
</dbReference>
<evidence type="ECO:0000313" key="6">
    <source>
        <dbReference type="Proteomes" id="UP000818266"/>
    </source>
</evidence>
<dbReference type="Proteomes" id="UP000818266">
    <property type="component" value="Unassembled WGS sequence"/>
</dbReference>
<reference evidence="5 6" key="2">
    <citation type="submission" date="2020-03" db="EMBL/GenBank/DDBJ databases">
        <title>Chryseoglobus sp. isolated from a deep-sea seamount.</title>
        <authorList>
            <person name="Zhang D.-C."/>
        </authorList>
    </citation>
    <scope>NUCLEOTIDE SEQUENCE [LARGE SCALE GENOMIC DNA]</scope>
    <source>
        <strain evidence="5 6">KN1116</strain>
    </source>
</reference>
<dbReference type="PANTHER" id="PTHR38011:SF7">
    <property type="entry name" value="2,5-DIAMINO-6-RIBOSYLAMINO-4(3H)-PYRIMIDINONE 5'-PHOSPHATE REDUCTASE"/>
    <property type="match status" value="1"/>
</dbReference>
<dbReference type="SUPFAM" id="SSF53597">
    <property type="entry name" value="Dihydrofolate reductase-like"/>
    <property type="match status" value="1"/>
</dbReference>
<proteinExistence type="predicted"/>
<evidence type="ECO:0000256" key="2">
    <source>
        <dbReference type="ARBA" id="ARBA00022857"/>
    </source>
</evidence>
<organism evidence="5 6">
    <name type="scientific">Microcella pacifica</name>
    <dbReference type="NCBI Taxonomy" id="2591847"/>
    <lineage>
        <taxon>Bacteria</taxon>
        <taxon>Bacillati</taxon>
        <taxon>Actinomycetota</taxon>
        <taxon>Actinomycetes</taxon>
        <taxon>Micrococcales</taxon>
        <taxon>Microbacteriaceae</taxon>
        <taxon>Microcella</taxon>
    </lineage>
</organism>
<keyword evidence="3" id="KW-0560">Oxidoreductase</keyword>
<reference evidence="5 6" key="1">
    <citation type="submission" date="2019-06" db="EMBL/GenBank/DDBJ databases">
        <authorList>
            <person name="De-Chao Zhang Q."/>
        </authorList>
    </citation>
    <scope>NUCLEOTIDE SEQUENCE [LARGE SCALE GENOMIC DNA]</scope>
    <source>
        <strain evidence="5 6">KN1116</strain>
    </source>
</reference>
<comment type="pathway">
    <text evidence="1">Cofactor biosynthesis; riboflavin biosynthesis.</text>
</comment>
<dbReference type="InterPro" id="IPR002734">
    <property type="entry name" value="RibDG_C"/>
</dbReference>
<evidence type="ECO:0000256" key="1">
    <source>
        <dbReference type="ARBA" id="ARBA00005104"/>
    </source>
</evidence>
<dbReference type="OrthoDB" id="5243299at2"/>
<keyword evidence="6" id="KW-1185">Reference proteome</keyword>
<keyword evidence="2" id="KW-0521">NADP</keyword>
<feature type="domain" description="Bacterial bifunctional deaminase-reductase C-terminal" evidence="4">
    <location>
        <begin position="35"/>
        <end position="214"/>
    </location>
</feature>
<evidence type="ECO:0000313" key="5">
    <source>
        <dbReference type="EMBL" id="NHF62019.1"/>
    </source>
</evidence>
<evidence type="ECO:0000259" key="4">
    <source>
        <dbReference type="Pfam" id="PF01872"/>
    </source>
</evidence>
<dbReference type="InterPro" id="IPR050765">
    <property type="entry name" value="Riboflavin_Biosynth_HTPR"/>
</dbReference>